<dbReference type="InterPro" id="IPR029033">
    <property type="entry name" value="His_PPase_superfam"/>
</dbReference>
<accession>A0ABS2Y7G8</accession>
<dbReference type="InterPro" id="IPR005952">
    <property type="entry name" value="Phosphogly_mut1"/>
</dbReference>
<dbReference type="Proteomes" id="UP001166093">
    <property type="component" value="Unassembled WGS sequence"/>
</dbReference>
<dbReference type="EMBL" id="JAAWVQ010119158">
    <property type="protein sequence ID" value="MBN3282593.1"/>
    <property type="molecule type" value="Genomic_DNA"/>
</dbReference>
<evidence type="ECO:0000256" key="7">
    <source>
        <dbReference type="RuleBase" id="RU004511"/>
    </source>
</evidence>
<keyword evidence="4" id="KW-0271">Exosome</keyword>
<sequence>MAAYKLVLIRHGESNWNQENRFCGWFDADLSETGAEEAKRGSQALKEAGYEFDICYTSVLKRAIRTLWIVLDGIDQMWLPVHRTWRLNERHYGGLTGLNKAETAAKHGEAQVKIWRRSFDVPPPPMDSDHDYYTTISKDRRYGDLTEDQLPSCESLKDTIARALPFWNEEIVPQIKEGKRVLIAAHGNSLRGIVKHLEGMSEEAIMELNLPTGIPILYELDKNLKPVKPMQFLGDEETVRKAMEAVAAQGKAKNLKPWQSAKHLDQEFPNAAHEDIWCGPPKDDPPFPPSPPFLTMYLLHFLNIFVKCACERLCSIDDCIAGVGTYSRHGYILASLAGYVLKKNEGEVLPVISVVRETEAQLLPDVGAIVTCKVTSINPRFVKVHILYVGSTPLKDKFRGTIRKEDIRATEKDKVEIYKSFRPGDIVLSKVISLGDVQSNYLLTTAENELGVVVAYSEAGAQMVPISWCEMQCPRTHAKEFRKVARVQPEYLQA</sequence>
<comment type="catalytic activity">
    <reaction evidence="1 7">
        <text>(2R)-3-phospho-glyceroyl phosphate = (2R)-2,3-bisphosphoglycerate + H(+)</text>
        <dbReference type="Rhea" id="RHEA:17765"/>
        <dbReference type="ChEBI" id="CHEBI:15378"/>
        <dbReference type="ChEBI" id="CHEBI:57604"/>
        <dbReference type="ChEBI" id="CHEBI:58248"/>
        <dbReference type="EC" id="5.4.2.4"/>
    </reaction>
</comment>
<dbReference type="HAMAP" id="MF_01039">
    <property type="entry name" value="PGAM_GpmA"/>
    <property type="match status" value="1"/>
</dbReference>
<feature type="non-terminal residue" evidence="9">
    <location>
        <position position="494"/>
    </location>
</feature>
<dbReference type="InterPro" id="IPR019495">
    <property type="entry name" value="EXOSC1_C"/>
</dbReference>
<evidence type="ECO:0000256" key="1">
    <source>
        <dbReference type="ARBA" id="ARBA00000505"/>
    </source>
</evidence>
<dbReference type="InterPro" id="IPR001345">
    <property type="entry name" value="PG/BPGM_mutase_AS"/>
</dbReference>
<dbReference type="Gene3D" id="3.40.50.1240">
    <property type="entry name" value="Phosphoglycerate mutase-like"/>
    <property type="match status" value="1"/>
</dbReference>
<dbReference type="InterPro" id="IPR013078">
    <property type="entry name" value="His_Pase_superF_clade-1"/>
</dbReference>
<comment type="similarity">
    <text evidence="3 7">Belongs to the phosphoglycerate mutase family. BPG-dependent PGAM subfamily.</text>
</comment>
<evidence type="ECO:0000256" key="2">
    <source>
        <dbReference type="ARBA" id="ARBA00004123"/>
    </source>
</evidence>
<dbReference type="EC" id="5.4.2.11" evidence="7"/>
<protein>
    <recommendedName>
        <fullName evidence="7">Phosphoglycerate mutase</fullName>
        <ecNumber evidence="7">5.4.2.11</ecNumber>
        <ecNumber evidence="7">5.4.2.4</ecNumber>
    </recommendedName>
</protein>
<dbReference type="NCBIfam" id="NF010713">
    <property type="entry name" value="PRK14115.1"/>
    <property type="match status" value="1"/>
</dbReference>
<dbReference type="Gene3D" id="2.40.50.140">
    <property type="entry name" value="Nucleic acid-binding proteins"/>
    <property type="match status" value="1"/>
</dbReference>
<dbReference type="Pfam" id="PF14382">
    <property type="entry name" value="ECR1_N"/>
    <property type="match status" value="1"/>
</dbReference>
<dbReference type="SUPFAM" id="SSF53254">
    <property type="entry name" value="Phosphoglycerate mutase-like"/>
    <property type="match status" value="1"/>
</dbReference>
<proteinExistence type="inferred from homology"/>
<dbReference type="InterPro" id="IPR003029">
    <property type="entry name" value="S1_domain"/>
</dbReference>
<dbReference type="SUPFAM" id="SSF50249">
    <property type="entry name" value="Nucleic acid-binding proteins"/>
    <property type="match status" value="1"/>
</dbReference>
<dbReference type="SUPFAM" id="SSF110324">
    <property type="entry name" value="Ribosomal L27 protein-like"/>
    <property type="match status" value="1"/>
</dbReference>
<feature type="non-terminal residue" evidence="9">
    <location>
        <position position="1"/>
    </location>
</feature>
<comment type="subcellular location">
    <subcellularLocation>
        <location evidence="2">Nucleus</location>
    </subcellularLocation>
</comment>
<keyword evidence="5 7" id="KW-0324">Glycolysis</keyword>
<dbReference type="SMART" id="SM00855">
    <property type="entry name" value="PGAM"/>
    <property type="match status" value="1"/>
</dbReference>
<comment type="caution">
    <text evidence="9">The sequence shown here is derived from an EMBL/GenBank/DDBJ whole genome shotgun (WGS) entry which is preliminary data.</text>
</comment>
<feature type="domain" description="S1 motif" evidence="8">
    <location>
        <begin position="365"/>
        <end position="446"/>
    </location>
</feature>
<reference evidence="9" key="1">
    <citation type="journal article" date="2021" name="Cell">
        <title>Tracing the genetic footprints of vertebrate landing in non-teleost ray-finned fishes.</title>
        <authorList>
            <person name="Bi X."/>
            <person name="Wang K."/>
            <person name="Yang L."/>
            <person name="Pan H."/>
            <person name="Jiang H."/>
            <person name="Wei Q."/>
            <person name="Fang M."/>
            <person name="Yu H."/>
            <person name="Zhu C."/>
            <person name="Cai Y."/>
            <person name="He Y."/>
            <person name="Gan X."/>
            <person name="Zeng H."/>
            <person name="Yu D."/>
            <person name="Zhu Y."/>
            <person name="Jiang H."/>
            <person name="Qiu Q."/>
            <person name="Yang H."/>
            <person name="Zhang Y.E."/>
            <person name="Wang W."/>
            <person name="Zhu M."/>
            <person name="He S."/>
            <person name="Zhang G."/>
        </authorList>
    </citation>
    <scope>NUCLEOTIDE SEQUENCE</scope>
    <source>
        <strain evidence="9">Pddl_001</strain>
    </source>
</reference>
<name>A0ABS2Y7G8_POLSP</name>
<dbReference type="CDD" id="cd07067">
    <property type="entry name" value="HP_PGM_like"/>
    <property type="match status" value="1"/>
</dbReference>
<organism evidence="9 10">
    <name type="scientific">Polyodon spathula</name>
    <name type="common">North American paddlefish</name>
    <name type="synonym">Squalus spathula</name>
    <dbReference type="NCBI Taxonomy" id="7913"/>
    <lineage>
        <taxon>Eukaryota</taxon>
        <taxon>Metazoa</taxon>
        <taxon>Chordata</taxon>
        <taxon>Craniata</taxon>
        <taxon>Vertebrata</taxon>
        <taxon>Euteleostomi</taxon>
        <taxon>Actinopterygii</taxon>
        <taxon>Chondrostei</taxon>
        <taxon>Acipenseriformes</taxon>
        <taxon>Polyodontidae</taxon>
        <taxon>Polyodon</taxon>
    </lineage>
</organism>
<evidence type="ECO:0000256" key="6">
    <source>
        <dbReference type="ARBA" id="ARBA00023235"/>
    </source>
</evidence>
<dbReference type="SMART" id="SM00316">
    <property type="entry name" value="S1"/>
    <property type="match status" value="1"/>
</dbReference>
<keyword evidence="10" id="KW-1185">Reference proteome</keyword>
<evidence type="ECO:0000313" key="9">
    <source>
        <dbReference type="EMBL" id="MBN3282593.1"/>
    </source>
</evidence>
<dbReference type="NCBIfam" id="TIGR01258">
    <property type="entry name" value="pgm_1"/>
    <property type="match status" value="1"/>
</dbReference>
<evidence type="ECO:0000256" key="5">
    <source>
        <dbReference type="ARBA" id="ARBA00023152"/>
    </source>
</evidence>
<dbReference type="PANTHER" id="PTHR11931">
    <property type="entry name" value="PHOSPHOGLYCERATE MUTASE"/>
    <property type="match status" value="1"/>
</dbReference>
<evidence type="ECO:0000256" key="4">
    <source>
        <dbReference type="ARBA" id="ARBA00022835"/>
    </source>
</evidence>
<keyword evidence="6 7" id="KW-0413">Isomerase</keyword>
<dbReference type="InterPro" id="IPR025721">
    <property type="entry name" value="Exosome_cplx_N_dom"/>
</dbReference>
<gene>
    <name evidence="9" type="primary">Pgam1_1</name>
    <name evidence="9" type="ORF">GTO93_0006013</name>
</gene>
<evidence type="ECO:0000313" key="10">
    <source>
        <dbReference type="Proteomes" id="UP001166093"/>
    </source>
</evidence>
<dbReference type="PROSITE" id="PS00175">
    <property type="entry name" value="PG_MUTASE"/>
    <property type="match status" value="1"/>
</dbReference>
<comment type="catalytic activity">
    <reaction evidence="7">
        <text>(2R)-2-phosphoglycerate = (2R)-3-phosphoglycerate</text>
        <dbReference type="Rhea" id="RHEA:15901"/>
        <dbReference type="ChEBI" id="CHEBI:58272"/>
        <dbReference type="ChEBI" id="CHEBI:58289"/>
        <dbReference type="EC" id="5.4.2.11"/>
    </reaction>
</comment>
<dbReference type="Pfam" id="PF00300">
    <property type="entry name" value="His_Phos_1"/>
    <property type="match status" value="2"/>
</dbReference>
<evidence type="ECO:0000256" key="3">
    <source>
        <dbReference type="ARBA" id="ARBA00006717"/>
    </source>
</evidence>
<dbReference type="EC" id="5.4.2.4" evidence="7"/>
<dbReference type="Gene3D" id="2.40.50.100">
    <property type="match status" value="1"/>
</dbReference>
<dbReference type="Pfam" id="PF10447">
    <property type="entry name" value="EXOSC1"/>
    <property type="match status" value="1"/>
</dbReference>
<dbReference type="CDD" id="cd05791">
    <property type="entry name" value="S1_CSL4"/>
    <property type="match status" value="1"/>
</dbReference>
<dbReference type="InterPro" id="IPR012340">
    <property type="entry name" value="NA-bd_OB-fold"/>
</dbReference>
<evidence type="ECO:0000259" key="8">
    <source>
        <dbReference type="SMART" id="SM00316"/>
    </source>
</evidence>